<dbReference type="GO" id="GO:0005737">
    <property type="term" value="C:cytoplasm"/>
    <property type="evidence" value="ECO:0007669"/>
    <property type="project" value="TreeGrafter"/>
</dbReference>
<dbReference type="Gene3D" id="3.40.630.30">
    <property type="match status" value="1"/>
</dbReference>
<dbReference type="InterPro" id="IPR051908">
    <property type="entry name" value="Ribosomal_N-acetyltransferase"/>
</dbReference>
<reference evidence="3" key="1">
    <citation type="submission" date="2012-03" db="EMBL/GenBank/DDBJ databases">
        <title>Complete sequence of chromosome of Deinococcus peraridilitoris DSM 19664.</title>
        <authorList>
            <person name="Lucas S."/>
            <person name="Copeland A."/>
            <person name="Lapidus A."/>
            <person name="Glavina del Rio T."/>
            <person name="Dalin E."/>
            <person name="Tice H."/>
            <person name="Bruce D."/>
            <person name="Goodwin L."/>
            <person name="Pitluck S."/>
            <person name="Peters L."/>
            <person name="Mikhailova N."/>
            <person name="Lu M."/>
            <person name="Kyrpides N."/>
            <person name="Mavromatis K."/>
            <person name="Ivanova N."/>
            <person name="Brettin T."/>
            <person name="Detter J.C."/>
            <person name="Han C."/>
            <person name="Larimer F."/>
            <person name="Land M."/>
            <person name="Hauser L."/>
            <person name="Markowitz V."/>
            <person name="Cheng J.-F."/>
            <person name="Hugenholtz P."/>
            <person name="Woyke T."/>
            <person name="Wu D."/>
            <person name="Pukall R."/>
            <person name="Steenblock K."/>
            <person name="Brambilla E."/>
            <person name="Klenk H.-P."/>
            <person name="Eisen J.A."/>
        </authorList>
    </citation>
    <scope>NUCLEOTIDE SEQUENCE [LARGE SCALE GENOMIC DNA]</scope>
    <source>
        <strain evidence="3">DSM 19664 / LMG 22246 / CIP 109416 / KR-200</strain>
    </source>
</reference>
<dbReference type="SUPFAM" id="SSF55729">
    <property type="entry name" value="Acyl-CoA N-acyltransferases (Nat)"/>
    <property type="match status" value="1"/>
</dbReference>
<dbReference type="RefSeq" id="WP_015234329.1">
    <property type="nucleotide sequence ID" value="NC_019793.1"/>
</dbReference>
<organism evidence="2 3">
    <name type="scientific">Deinococcus peraridilitoris (strain DSM 19664 / LMG 22246 / CIP 109416 / KR-200)</name>
    <dbReference type="NCBI Taxonomy" id="937777"/>
    <lineage>
        <taxon>Bacteria</taxon>
        <taxon>Thermotogati</taxon>
        <taxon>Deinococcota</taxon>
        <taxon>Deinococci</taxon>
        <taxon>Deinococcales</taxon>
        <taxon>Deinococcaceae</taxon>
        <taxon>Deinococcus</taxon>
    </lineage>
</organism>
<name>K9ZWJ4_DEIPD</name>
<feature type="domain" description="N-acetyltransferase" evidence="1">
    <location>
        <begin position="18"/>
        <end position="180"/>
    </location>
</feature>
<evidence type="ECO:0000259" key="1">
    <source>
        <dbReference type="PROSITE" id="PS51186"/>
    </source>
</evidence>
<dbReference type="HOGENOM" id="CLU_013985_3_0_0"/>
<evidence type="ECO:0000313" key="3">
    <source>
        <dbReference type="Proteomes" id="UP000010467"/>
    </source>
</evidence>
<keyword evidence="3" id="KW-1185">Reference proteome</keyword>
<dbReference type="Proteomes" id="UP000010467">
    <property type="component" value="Chromosome"/>
</dbReference>
<evidence type="ECO:0000313" key="2">
    <source>
        <dbReference type="EMBL" id="AFZ66018.1"/>
    </source>
</evidence>
<dbReference type="PANTHER" id="PTHR43441:SF3">
    <property type="entry name" value="ACETYLTRANSFERASE"/>
    <property type="match status" value="1"/>
</dbReference>
<dbReference type="Pfam" id="PF13302">
    <property type="entry name" value="Acetyltransf_3"/>
    <property type="match status" value="1"/>
</dbReference>
<proteinExistence type="predicted"/>
<dbReference type="PANTHER" id="PTHR43441">
    <property type="entry name" value="RIBOSOMAL-PROTEIN-SERINE ACETYLTRANSFERASE"/>
    <property type="match status" value="1"/>
</dbReference>
<dbReference type="PROSITE" id="PS51186">
    <property type="entry name" value="GNAT"/>
    <property type="match status" value="1"/>
</dbReference>
<dbReference type="InterPro" id="IPR016181">
    <property type="entry name" value="Acyl_CoA_acyltransferase"/>
</dbReference>
<keyword evidence="2" id="KW-0689">Ribosomal protein</keyword>
<dbReference type="EMBL" id="CP003382">
    <property type="protein sequence ID" value="AFZ66018.1"/>
    <property type="molecule type" value="Genomic_DNA"/>
</dbReference>
<dbReference type="GO" id="GO:0005840">
    <property type="term" value="C:ribosome"/>
    <property type="evidence" value="ECO:0007669"/>
    <property type="project" value="UniProtKB-KW"/>
</dbReference>
<dbReference type="InterPro" id="IPR000182">
    <property type="entry name" value="GNAT_dom"/>
</dbReference>
<dbReference type="PATRIC" id="fig|937777.3.peg.428"/>
<dbReference type="STRING" id="937777.Deipe_0420"/>
<keyword evidence="2" id="KW-0808">Transferase</keyword>
<protein>
    <submittedName>
        <fullName evidence="2">Acetyltransferase, ribosomal protein N-acetylase</fullName>
    </submittedName>
</protein>
<sequence length="188" mass="21271">MTRDELRSVPEQLFTPRLLLRAPRAGDGDAICAAVRASLTELKPWMVFAQEEPEPARFEANVRRAQANFVLRRELRYLLFLRDGEAFVGVAGLQHIDWGVPKFEIGYWQDSRFSRQGLMTEAVGALCEMAQGALGARRLEIRCDALNLRSQGVPTRLGFELEGRLRNEDVAADDPSRLRDTLVFARVQ</sequence>
<dbReference type="KEGG" id="dpd:Deipe_0420"/>
<dbReference type="GO" id="GO:0008999">
    <property type="term" value="F:protein-N-terminal-alanine acetyltransferase activity"/>
    <property type="evidence" value="ECO:0007669"/>
    <property type="project" value="TreeGrafter"/>
</dbReference>
<accession>K9ZWJ4</accession>
<dbReference type="OrthoDB" id="9799321at2"/>
<dbReference type="eggNOG" id="COG1670">
    <property type="taxonomic scope" value="Bacteria"/>
</dbReference>
<gene>
    <name evidence="2" type="ordered locus">Deipe_0420</name>
</gene>
<dbReference type="AlphaFoldDB" id="K9ZWJ4"/>
<dbReference type="GO" id="GO:1990189">
    <property type="term" value="F:protein N-terminal-serine acetyltransferase activity"/>
    <property type="evidence" value="ECO:0007669"/>
    <property type="project" value="TreeGrafter"/>
</dbReference>
<keyword evidence="2" id="KW-0687">Ribonucleoprotein</keyword>